<dbReference type="Proteomes" id="UP000244898">
    <property type="component" value="Unassembled WGS sequence"/>
</dbReference>
<dbReference type="AlphaFoldDB" id="A0A2R8CGF6"/>
<proteinExistence type="predicted"/>
<dbReference type="PANTHER" id="PTHR43861">
    <property type="entry name" value="TRANS-ACONITATE 2-METHYLTRANSFERASE-RELATED"/>
    <property type="match status" value="1"/>
</dbReference>
<dbReference type="SUPFAM" id="SSF53335">
    <property type="entry name" value="S-adenosyl-L-methionine-dependent methyltransferases"/>
    <property type="match status" value="1"/>
</dbReference>
<evidence type="ECO:0000313" key="2">
    <source>
        <dbReference type="Proteomes" id="UP000244898"/>
    </source>
</evidence>
<dbReference type="Gene3D" id="3.40.50.150">
    <property type="entry name" value="Vaccinia Virus protein VP39"/>
    <property type="match status" value="1"/>
</dbReference>
<dbReference type="Pfam" id="PF13489">
    <property type="entry name" value="Methyltransf_23"/>
    <property type="match status" value="1"/>
</dbReference>
<dbReference type="GO" id="GO:0032259">
    <property type="term" value="P:methylation"/>
    <property type="evidence" value="ECO:0007669"/>
    <property type="project" value="UniProtKB-KW"/>
</dbReference>
<keyword evidence="1" id="KW-0808">Transferase</keyword>
<gene>
    <name evidence="1" type="ORF">TRM7615_04881</name>
</gene>
<organism evidence="1 2">
    <name type="scientific">Falsiruegeria mediterranea M17</name>
    <dbReference type="NCBI Taxonomy" id="1200281"/>
    <lineage>
        <taxon>Bacteria</taxon>
        <taxon>Pseudomonadati</taxon>
        <taxon>Pseudomonadota</taxon>
        <taxon>Alphaproteobacteria</taxon>
        <taxon>Rhodobacterales</taxon>
        <taxon>Roseobacteraceae</taxon>
        <taxon>Falsiruegeria</taxon>
    </lineage>
</organism>
<accession>A0A2R8CGF6</accession>
<keyword evidence="1" id="KW-0489">Methyltransferase</keyword>
<dbReference type="EC" id="2.1.1.295" evidence="1"/>
<dbReference type="InterPro" id="IPR029063">
    <property type="entry name" value="SAM-dependent_MTases_sf"/>
</dbReference>
<keyword evidence="2" id="KW-1185">Reference proteome</keyword>
<reference evidence="2" key="1">
    <citation type="submission" date="2018-03" db="EMBL/GenBank/DDBJ databases">
        <authorList>
            <person name="Rodrigo-Torres L."/>
            <person name="Arahal R. D."/>
            <person name="Lucena T."/>
        </authorList>
    </citation>
    <scope>NUCLEOTIDE SEQUENCE [LARGE SCALE GENOMIC DNA]</scope>
    <source>
        <strain evidence="2">CECT 7615</strain>
    </source>
</reference>
<dbReference type="CDD" id="cd02440">
    <property type="entry name" value="AdoMet_MTases"/>
    <property type="match status" value="1"/>
</dbReference>
<name>A0A2R8CGF6_9RHOB</name>
<dbReference type="OrthoDB" id="9804312at2"/>
<sequence>MAPTKFQAKILNKGQERYTRYQVQHRKYFGAPQTGRVLDFGCGAGGFVLGALQDGLDAWGIEVDEERERQFDNITERNFPQWRDRFYLYPGRLMPYPSNHFDGIYSWFVFEHVPDPQTSLREIARVLKPGGTLHIHAEDVRNLWEGHALAPWPAYMPREFAAAYLEGLGKTDHADFVTNLVVYISAPIIQEILTTLGLEVVYASAAPVRPAIPEGLYVTNDQEARALGMKMRNIAISGPQENLTIIARKPKI</sequence>
<dbReference type="EMBL" id="ONZG01000020">
    <property type="protein sequence ID" value="SPJ31338.1"/>
    <property type="molecule type" value="Genomic_DNA"/>
</dbReference>
<dbReference type="GO" id="GO:0102550">
    <property type="term" value="F:2-methyl-6-geranylgeranyl-1,4-benzoquinol methyltransferase activity"/>
    <property type="evidence" value="ECO:0007669"/>
    <property type="project" value="UniProtKB-EC"/>
</dbReference>
<protein>
    <submittedName>
        <fullName evidence="1">2-methyl-6-phytyl-1,4-hydroquinone methyltransferase</fullName>
        <ecNumber evidence="1">2.1.1.295</ecNumber>
    </submittedName>
</protein>
<evidence type="ECO:0000313" key="1">
    <source>
        <dbReference type="EMBL" id="SPJ31338.1"/>
    </source>
</evidence>
<dbReference type="RefSeq" id="WP_108792550.1">
    <property type="nucleotide sequence ID" value="NZ_ONZG01000020.1"/>
</dbReference>